<accession>A0A4R6KLI4</accession>
<evidence type="ECO:0000313" key="8">
    <source>
        <dbReference type="EMBL" id="TDO52397.1"/>
    </source>
</evidence>
<organism evidence="8 9">
    <name type="scientific">Kribbella caucasensis</name>
    <dbReference type="NCBI Taxonomy" id="2512215"/>
    <lineage>
        <taxon>Bacteria</taxon>
        <taxon>Bacillati</taxon>
        <taxon>Actinomycetota</taxon>
        <taxon>Actinomycetes</taxon>
        <taxon>Propionibacteriales</taxon>
        <taxon>Kribbellaceae</taxon>
        <taxon>Kribbella</taxon>
    </lineage>
</organism>
<dbReference type="InterPro" id="IPR046531">
    <property type="entry name" value="DUF6596"/>
</dbReference>
<evidence type="ECO:0000256" key="1">
    <source>
        <dbReference type="ARBA" id="ARBA00010641"/>
    </source>
</evidence>
<evidence type="ECO:0000256" key="3">
    <source>
        <dbReference type="ARBA" id="ARBA00023082"/>
    </source>
</evidence>
<dbReference type="SUPFAM" id="SSF88946">
    <property type="entry name" value="Sigma2 domain of RNA polymerase sigma factors"/>
    <property type="match status" value="1"/>
</dbReference>
<dbReference type="InterPro" id="IPR013325">
    <property type="entry name" value="RNA_pol_sigma_r2"/>
</dbReference>
<dbReference type="InterPro" id="IPR013324">
    <property type="entry name" value="RNA_pol_sigma_r3/r4-like"/>
</dbReference>
<keyword evidence="3" id="KW-0731">Sigma factor</keyword>
<dbReference type="SUPFAM" id="SSF88659">
    <property type="entry name" value="Sigma3 and sigma4 domains of RNA polymerase sigma factors"/>
    <property type="match status" value="1"/>
</dbReference>
<dbReference type="InterPro" id="IPR013249">
    <property type="entry name" value="RNA_pol_sigma70_r4_t2"/>
</dbReference>
<dbReference type="InterPro" id="IPR036388">
    <property type="entry name" value="WH-like_DNA-bd_sf"/>
</dbReference>
<dbReference type="Pfam" id="PF08281">
    <property type="entry name" value="Sigma70_r4_2"/>
    <property type="match status" value="1"/>
</dbReference>
<comment type="similarity">
    <text evidence="1">Belongs to the sigma-70 factor family. ECF subfamily.</text>
</comment>
<dbReference type="InterPro" id="IPR014284">
    <property type="entry name" value="RNA_pol_sigma-70_dom"/>
</dbReference>
<dbReference type="InterPro" id="IPR007627">
    <property type="entry name" value="RNA_pol_sigma70_r2"/>
</dbReference>
<feature type="domain" description="DUF6596" evidence="7">
    <location>
        <begin position="181"/>
        <end position="276"/>
    </location>
</feature>
<dbReference type="Proteomes" id="UP000295388">
    <property type="component" value="Unassembled WGS sequence"/>
</dbReference>
<evidence type="ECO:0000259" key="7">
    <source>
        <dbReference type="Pfam" id="PF20239"/>
    </source>
</evidence>
<dbReference type="AlphaFoldDB" id="A0A4R6KLI4"/>
<dbReference type="GO" id="GO:0006352">
    <property type="term" value="P:DNA-templated transcription initiation"/>
    <property type="evidence" value="ECO:0007669"/>
    <property type="project" value="InterPro"/>
</dbReference>
<feature type="domain" description="RNA polymerase sigma-70 region 2" evidence="5">
    <location>
        <begin position="19"/>
        <end position="77"/>
    </location>
</feature>
<dbReference type="EMBL" id="SNWQ01000002">
    <property type="protein sequence ID" value="TDO52397.1"/>
    <property type="molecule type" value="Genomic_DNA"/>
</dbReference>
<dbReference type="GO" id="GO:0003677">
    <property type="term" value="F:DNA binding"/>
    <property type="evidence" value="ECO:0007669"/>
    <property type="project" value="InterPro"/>
</dbReference>
<evidence type="ECO:0000256" key="4">
    <source>
        <dbReference type="ARBA" id="ARBA00023163"/>
    </source>
</evidence>
<name>A0A4R6KLI4_9ACTN</name>
<dbReference type="NCBIfam" id="TIGR02937">
    <property type="entry name" value="sigma70-ECF"/>
    <property type="match status" value="1"/>
</dbReference>
<dbReference type="Pfam" id="PF20239">
    <property type="entry name" value="DUF6596"/>
    <property type="match status" value="1"/>
</dbReference>
<dbReference type="GO" id="GO:0016987">
    <property type="term" value="F:sigma factor activity"/>
    <property type="evidence" value="ECO:0007669"/>
    <property type="project" value="UniProtKB-KW"/>
</dbReference>
<comment type="caution">
    <text evidence="8">The sequence shown here is derived from an EMBL/GenBank/DDBJ whole genome shotgun (WGS) entry which is preliminary data.</text>
</comment>
<keyword evidence="4" id="KW-0804">Transcription</keyword>
<evidence type="ECO:0000256" key="2">
    <source>
        <dbReference type="ARBA" id="ARBA00023015"/>
    </source>
</evidence>
<evidence type="ECO:0000259" key="6">
    <source>
        <dbReference type="Pfam" id="PF08281"/>
    </source>
</evidence>
<dbReference type="Pfam" id="PF04542">
    <property type="entry name" value="Sigma70_r2"/>
    <property type="match status" value="1"/>
</dbReference>
<dbReference type="PANTHER" id="PTHR47756:SF2">
    <property type="entry name" value="BLL6612 PROTEIN"/>
    <property type="match status" value="1"/>
</dbReference>
<keyword evidence="2" id="KW-0805">Transcription regulation</keyword>
<proteinExistence type="inferred from homology"/>
<sequence>MTGAVQEELDRVFRDEWGQVVATLIRVTGNWDLAEECAQEAFAAALKNWPEHGVPDRPGAWLTTTARNRAVDWMRREAVGAAKLKEVAAMIPDHDDEPDEPYDVPDDRLRLMFTCCHPALAMEARVALTLRTLAGLSTAEIARAFLVGESTMSKRLTRAKQKIQHAGIPYRVPPAHLLPERTPAVLAVLYLLFNEGYTDPLRSGLSSEAIRLARLLVHLMPDEPEAAGLLALMLLHDARRDTRLTADGELVTLEEQDRTRWDHAGITEGVDLLDAALRRGTPRPYQVQAAIAACHATARTAADTDWPQIAALYGQLKQTPVVALNRAVAIGMADGPAVGLRLVDDLAAGSLVGYHLLPATRADFLRRLGRYAEAAAAYRDAVELAGTDAERRYLTRRLEEVSR</sequence>
<dbReference type="PANTHER" id="PTHR47756">
    <property type="entry name" value="BLL6612 PROTEIN-RELATED"/>
    <property type="match status" value="1"/>
</dbReference>
<evidence type="ECO:0000259" key="5">
    <source>
        <dbReference type="Pfam" id="PF04542"/>
    </source>
</evidence>
<protein>
    <submittedName>
        <fullName evidence="8">RNA polymerase sigma-70 factor (ECF subfamily)</fullName>
    </submittedName>
</protein>
<dbReference type="Gene3D" id="1.10.10.10">
    <property type="entry name" value="Winged helix-like DNA-binding domain superfamily/Winged helix DNA-binding domain"/>
    <property type="match status" value="1"/>
</dbReference>
<gene>
    <name evidence="8" type="ORF">EV643_102235</name>
</gene>
<dbReference type="Gene3D" id="1.10.1740.10">
    <property type="match status" value="1"/>
</dbReference>
<feature type="domain" description="RNA polymerase sigma factor 70 region 4 type 2" evidence="6">
    <location>
        <begin position="112"/>
        <end position="163"/>
    </location>
</feature>
<dbReference type="OrthoDB" id="9780299at2"/>
<evidence type="ECO:0000313" key="9">
    <source>
        <dbReference type="Proteomes" id="UP000295388"/>
    </source>
</evidence>
<keyword evidence="9" id="KW-1185">Reference proteome</keyword>
<reference evidence="8 9" key="1">
    <citation type="submission" date="2019-03" db="EMBL/GenBank/DDBJ databases">
        <title>Genomic Encyclopedia of Type Strains, Phase III (KMG-III): the genomes of soil and plant-associated and newly described type strains.</title>
        <authorList>
            <person name="Whitman W."/>
        </authorList>
    </citation>
    <scope>NUCLEOTIDE SEQUENCE [LARGE SCALE GENOMIC DNA]</scope>
    <source>
        <strain evidence="8 9">VKM Ac-2527</strain>
    </source>
</reference>